<dbReference type="InterPro" id="IPR004358">
    <property type="entry name" value="Sig_transdc_His_kin-like_C"/>
</dbReference>
<evidence type="ECO:0000313" key="18">
    <source>
        <dbReference type="EMBL" id="NEZ58379.1"/>
    </source>
</evidence>
<dbReference type="InterPro" id="IPR003594">
    <property type="entry name" value="HATPase_dom"/>
</dbReference>
<dbReference type="CDD" id="cd16922">
    <property type="entry name" value="HATPase_EvgS-ArcB-TorS-like"/>
    <property type="match status" value="1"/>
</dbReference>
<keyword evidence="5 15" id="KW-0597">Phosphoprotein</keyword>
<evidence type="ECO:0000259" key="16">
    <source>
        <dbReference type="PROSITE" id="PS50109"/>
    </source>
</evidence>
<evidence type="ECO:0000256" key="9">
    <source>
        <dbReference type="ARBA" id="ARBA00022777"/>
    </source>
</evidence>
<dbReference type="FunFam" id="3.30.565.10:FF:000010">
    <property type="entry name" value="Sensor histidine kinase RcsC"/>
    <property type="match status" value="1"/>
</dbReference>
<comment type="subcellular location">
    <subcellularLocation>
        <location evidence="2">Membrane</location>
    </subcellularLocation>
</comment>
<dbReference type="SMART" id="SM00388">
    <property type="entry name" value="HisKA"/>
    <property type="match status" value="1"/>
</dbReference>
<keyword evidence="13" id="KW-0472">Membrane</keyword>
<keyword evidence="9" id="KW-0418">Kinase</keyword>
<evidence type="ECO:0000256" key="6">
    <source>
        <dbReference type="ARBA" id="ARBA00022679"/>
    </source>
</evidence>
<evidence type="ECO:0000256" key="13">
    <source>
        <dbReference type="ARBA" id="ARBA00023136"/>
    </source>
</evidence>
<dbReference type="Pfam" id="PF01590">
    <property type="entry name" value="GAF"/>
    <property type="match status" value="1"/>
</dbReference>
<dbReference type="CDD" id="cd00082">
    <property type="entry name" value="HisKA"/>
    <property type="match status" value="1"/>
</dbReference>
<comment type="similarity">
    <text evidence="3">In the N-terminal section; belongs to the phytochrome family.</text>
</comment>
<dbReference type="SMART" id="SM00387">
    <property type="entry name" value="HATPase_c"/>
    <property type="match status" value="1"/>
</dbReference>
<dbReference type="InterPro" id="IPR003661">
    <property type="entry name" value="HisK_dim/P_dom"/>
</dbReference>
<dbReference type="SUPFAM" id="SSF55874">
    <property type="entry name" value="ATPase domain of HSP90 chaperone/DNA topoisomerase II/histidine kinase"/>
    <property type="match status" value="1"/>
</dbReference>
<dbReference type="PROSITE" id="PS50109">
    <property type="entry name" value="HIS_KIN"/>
    <property type="match status" value="1"/>
</dbReference>
<dbReference type="Pfam" id="PF02518">
    <property type="entry name" value="HATPase_c"/>
    <property type="match status" value="1"/>
</dbReference>
<feature type="modified residue" description="4-aspartylphosphate" evidence="15">
    <location>
        <position position="497"/>
    </location>
</feature>
<dbReference type="SUPFAM" id="SSF47384">
    <property type="entry name" value="Homodimeric domain of signal transducing histidine kinase"/>
    <property type="match status" value="1"/>
</dbReference>
<dbReference type="Gene3D" id="3.30.450.40">
    <property type="match status" value="1"/>
</dbReference>
<dbReference type="InterPro" id="IPR011006">
    <property type="entry name" value="CheY-like_superfamily"/>
</dbReference>
<keyword evidence="19" id="KW-1185">Reference proteome</keyword>
<evidence type="ECO:0000256" key="5">
    <source>
        <dbReference type="ARBA" id="ARBA00022553"/>
    </source>
</evidence>
<comment type="caution">
    <text evidence="18">The sequence shown here is derived from an EMBL/GenBank/DDBJ whole genome shotgun (WGS) entry which is preliminary data.</text>
</comment>
<evidence type="ECO:0000259" key="17">
    <source>
        <dbReference type="PROSITE" id="PS50110"/>
    </source>
</evidence>
<dbReference type="FunFam" id="1.10.287.130:FF:000004">
    <property type="entry name" value="Ethylene receptor 1"/>
    <property type="match status" value="1"/>
</dbReference>
<keyword evidence="10" id="KW-0067">ATP-binding</keyword>
<dbReference type="InterPro" id="IPR003018">
    <property type="entry name" value="GAF"/>
</dbReference>
<gene>
    <name evidence="18" type="ORF">DXZ20_22580</name>
</gene>
<dbReference type="PANTHER" id="PTHR45339">
    <property type="entry name" value="HYBRID SIGNAL TRANSDUCTION HISTIDINE KINASE J"/>
    <property type="match status" value="1"/>
</dbReference>
<dbReference type="Gene3D" id="3.40.50.2300">
    <property type="match status" value="1"/>
</dbReference>
<accession>A0A6M0RQE1</accession>
<evidence type="ECO:0000256" key="12">
    <source>
        <dbReference type="ARBA" id="ARBA00023012"/>
    </source>
</evidence>
<keyword evidence="12" id="KW-0902">Two-component regulatory system</keyword>
<dbReference type="AlphaFoldDB" id="A0A6M0RQE1"/>
<dbReference type="EMBL" id="QXHD01000004">
    <property type="protein sequence ID" value="NEZ58379.1"/>
    <property type="molecule type" value="Genomic_DNA"/>
</dbReference>
<dbReference type="CDD" id="cd17546">
    <property type="entry name" value="REC_hyHK_CKI1_RcsC-like"/>
    <property type="match status" value="1"/>
</dbReference>
<evidence type="ECO:0000256" key="14">
    <source>
        <dbReference type="ARBA" id="ARBA00074306"/>
    </source>
</evidence>
<dbReference type="Proteomes" id="UP000481033">
    <property type="component" value="Unassembled WGS sequence"/>
</dbReference>
<dbReference type="Pfam" id="PF00072">
    <property type="entry name" value="Response_reg"/>
    <property type="match status" value="1"/>
</dbReference>
<keyword evidence="11" id="KW-1133">Transmembrane helix</keyword>
<sequence>MLPDFNMPAAPIPKNDADRLADLSYYRILDTPSEASFDQLTRLAGYICQTPVSLISLVDKHRQWFKSVCGLDINQTPRQQAFCGYTVLGKVPFIVEDATADERVKDNPLVLGNPKIRFYAGIPLVTPRGHNLGSLCVIDFVPRKLNQHQIDGLKTLASQVMYLLEARLFSEKITHYTSVLEEAHFQALEANQAKSQFLAMISHDIRTPLHGIIGALDLLSDTQLSLEQQQYVDTANTSAQILQAIISDVLDFSKIEANKLTLKPTPTSLSNLCTIIEEVLQDEIFQKQLQFSIDVDPSIPERLLIDKNRLSQILLNLCSNAVKFTPRYGLINLRCSLQHMASDVVTVKICVSDTGIGIANDQQQDIFSPFVQASNHNRQEHGGTGLGLAISSRLLELMKSKLHLKSELGEGSIFSFTLTCPIIQAAAIQVLPDNPLKDVRLRLRRSIRVLVAEDNPINQKLLEHLLQKNGCIVSLTNNGKEACKQFLEHSFDLVLMDLEMPIMGGEEAAQEIFKYCQKQQIQVPVLMVTAHAISETQERLIAQGIDGYLTKPIRAQELLGAIAQVLA</sequence>
<keyword evidence="8" id="KW-0547">Nucleotide-binding</keyword>
<dbReference type="Gene3D" id="1.10.287.130">
    <property type="match status" value="1"/>
</dbReference>
<dbReference type="InterPro" id="IPR029016">
    <property type="entry name" value="GAF-like_dom_sf"/>
</dbReference>
<keyword evidence="6" id="KW-0808">Transferase</keyword>
<dbReference type="GO" id="GO:0005524">
    <property type="term" value="F:ATP binding"/>
    <property type="evidence" value="ECO:0007669"/>
    <property type="project" value="UniProtKB-KW"/>
</dbReference>
<evidence type="ECO:0000256" key="2">
    <source>
        <dbReference type="ARBA" id="ARBA00004370"/>
    </source>
</evidence>
<dbReference type="GO" id="GO:0000155">
    <property type="term" value="F:phosphorelay sensor kinase activity"/>
    <property type="evidence" value="ECO:0007669"/>
    <property type="project" value="InterPro"/>
</dbReference>
<evidence type="ECO:0000256" key="4">
    <source>
        <dbReference type="ARBA" id="ARBA00012438"/>
    </source>
</evidence>
<evidence type="ECO:0000256" key="7">
    <source>
        <dbReference type="ARBA" id="ARBA00022692"/>
    </source>
</evidence>
<dbReference type="SMART" id="SM00065">
    <property type="entry name" value="GAF"/>
    <property type="match status" value="1"/>
</dbReference>
<protein>
    <recommendedName>
        <fullName evidence="14">Circadian input-output histidine kinase CikA</fullName>
        <ecNumber evidence="4">2.7.13.3</ecNumber>
    </recommendedName>
</protein>
<dbReference type="InterPro" id="IPR036097">
    <property type="entry name" value="HisK_dim/P_sf"/>
</dbReference>
<evidence type="ECO:0000256" key="15">
    <source>
        <dbReference type="PROSITE-ProRule" id="PRU00169"/>
    </source>
</evidence>
<dbReference type="SUPFAM" id="SSF55781">
    <property type="entry name" value="GAF domain-like"/>
    <property type="match status" value="1"/>
</dbReference>
<dbReference type="InterPro" id="IPR005467">
    <property type="entry name" value="His_kinase_dom"/>
</dbReference>
<dbReference type="PROSITE" id="PS50110">
    <property type="entry name" value="RESPONSE_REGULATORY"/>
    <property type="match status" value="1"/>
</dbReference>
<dbReference type="SMART" id="SM00448">
    <property type="entry name" value="REC"/>
    <property type="match status" value="1"/>
</dbReference>
<dbReference type="PANTHER" id="PTHR45339:SF1">
    <property type="entry name" value="HYBRID SIGNAL TRANSDUCTION HISTIDINE KINASE J"/>
    <property type="match status" value="1"/>
</dbReference>
<dbReference type="PRINTS" id="PR00344">
    <property type="entry name" value="BCTRLSENSOR"/>
</dbReference>
<evidence type="ECO:0000313" key="19">
    <source>
        <dbReference type="Proteomes" id="UP000481033"/>
    </source>
</evidence>
<dbReference type="EC" id="2.7.13.3" evidence="4"/>
<evidence type="ECO:0000256" key="1">
    <source>
        <dbReference type="ARBA" id="ARBA00000085"/>
    </source>
</evidence>
<evidence type="ECO:0000256" key="3">
    <source>
        <dbReference type="ARBA" id="ARBA00006402"/>
    </source>
</evidence>
<name>A0A6M0RQE1_9CYAN</name>
<feature type="domain" description="Response regulatory" evidence="17">
    <location>
        <begin position="448"/>
        <end position="566"/>
    </location>
</feature>
<evidence type="ECO:0000256" key="11">
    <source>
        <dbReference type="ARBA" id="ARBA00022989"/>
    </source>
</evidence>
<dbReference type="InterPro" id="IPR001789">
    <property type="entry name" value="Sig_transdc_resp-reg_receiver"/>
</dbReference>
<evidence type="ECO:0000256" key="8">
    <source>
        <dbReference type="ARBA" id="ARBA00022741"/>
    </source>
</evidence>
<reference evidence="18 19" key="1">
    <citation type="journal article" date="2020" name="Microb. Ecol.">
        <title>Ecogenomics of the Marine Benthic Filamentous Cyanobacterium Adonisia.</title>
        <authorList>
            <person name="Walter J.M."/>
            <person name="Coutinho F.H."/>
            <person name="Leomil L."/>
            <person name="Hargreaves P.I."/>
            <person name="Campeao M.E."/>
            <person name="Vieira V.V."/>
            <person name="Silva B.S."/>
            <person name="Fistarol G.O."/>
            <person name="Salomon P.S."/>
            <person name="Sawabe T."/>
            <person name="Mino S."/>
            <person name="Hosokawa M."/>
            <person name="Miyashita H."/>
            <person name="Maruyama F."/>
            <person name="van Verk M.C."/>
            <person name="Dutilh B.E."/>
            <person name="Thompson C.C."/>
            <person name="Thompson F.L."/>
        </authorList>
    </citation>
    <scope>NUCLEOTIDE SEQUENCE [LARGE SCALE GENOMIC DNA]</scope>
    <source>
        <strain evidence="18 19">CCMR0081</strain>
    </source>
</reference>
<dbReference type="GO" id="GO:0016020">
    <property type="term" value="C:membrane"/>
    <property type="evidence" value="ECO:0007669"/>
    <property type="project" value="UniProtKB-SubCell"/>
</dbReference>
<dbReference type="Gene3D" id="3.30.565.10">
    <property type="entry name" value="Histidine kinase-like ATPase, C-terminal domain"/>
    <property type="match status" value="1"/>
</dbReference>
<comment type="catalytic activity">
    <reaction evidence="1">
        <text>ATP + protein L-histidine = ADP + protein N-phospho-L-histidine.</text>
        <dbReference type="EC" id="2.7.13.3"/>
    </reaction>
</comment>
<keyword evidence="7" id="KW-0812">Transmembrane</keyword>
<dbReference type="Pfam" id="PF00512">
    <property type="entry name" value="HisKA"/>
    <property type="match status" value="1"/>
</dbReference>
<dbReference type="InterPro" id="IPR036890">
    <property type="entry name" value="HATPase_C_sf"/>
</dbReference>
<proteinExistence type="inferred from homology"/>
<evidence type="ECO:0000256" key="10">
    <source>
        <dbReference type="ARBA" id="ARBA00022840"/>
    </source>
</evidence>
<organism evidence="18 19">
    <name type="scientific">Adonisia turfae CCMR0081</name>
    <dbReference type="NCBI Taxonomy" id="2292702"/>
    <lineage>
        <taxon>Bacteria</taxon>
        <taxon>Bacillati</taxon>
        <taxon>Cyanobacteriota</taxon>
        <taxon>Adonisia</taxon>
        <taxon>Adonisia turfae</taxon>
    </lineage>
</organism>
<dbReference type="SUPFAM" id="SSF52172">
    <property type="entry name" value="CheY-like"/>
    <property type="match status" value="1"/>
</dbReference>
<feature type="domain" description="Histidine kinase" evidence="16">
    <location>
        <begin position="200"/>
        <end position="422"/>
    </location>
</feature>